<organism evidence="3 4">
    <name type="scientific">Bacteroides uniformis</name>
    <dbReference type="NCBI Taxonomy" id="820"/>
    <lineage>
        <taxon>Bacteria</taxon>
        <taxon>Pseudomonadati</taxon>
        <taxon>Bacteroidota</taxon>
        <taxon>Bacteroidia</taxon>
        <taxon>Bacteroidales</taxon>
        <taxon>Bacteroidaceae</taxon>
        <taxon>Bacteroides</taxon>
    </lineage>
</organism>
<name>A0AAW6GKF7_BACUN</name>
<dbReference type="AlphaFoldDB" id="A0AAW6GKF7"/>
<dbReference type="InterPro" id="IPR013783">
    <property type="entry name" value="Ig-like_fold"/>
</dbReference>
<dbReference type="Gene3D" id="2.60.40.10">
    <property type="entry name" value="Immunoglobulins"/>
    <property type="match status" value="8"/>
</dbReference>
<gene>
    <name evidence="3" type="ORF">POZ22_20755</name>
</gene>
<dbReference type="PROSITE" id="PS51257">
    <property type="entry name" value="PROKAR_LIPOPROTEIN"/>
    <property type="match status" value="1"/>
</dbReference>
<dbReference type="EMBL" id="JAQNSB010000048">
    <property type="protein sequence ID" value="MDC1857182.1"/>
    <property type="molecule type" value="Genomic_DNA"/>
</dbReference>
<evidence type="ECO:0000256" key="1">
    <source>
        <dbReference type="SAM" id="MobiDB-lite"/>
    </source>
</evidence>
<feature type="region of interest" description="Disordered" evidence="1">
    <location>
        <begin position="714"/>
        <end position="736"/>
    </location>
</feature>
<feature type="domain" description="BACON" evidence="2">
    <location>
        <begin position="319"/>
        <end position="366"/>
    </location>
</feature>
<proteinExistence type="predicted"/>
<evidence type="ECO:0000313" key="3">
    <source>
        <dbReference type="EMBL" id="MDC1857182.1"/>
    </source>
</evidence>
<dbReference type="Gene3D" id="2.60.40.2620">
    <property type="entry name" value="Fimbrillin-like"/>
    <property type="match status" value="1"/>
</dbReference>
<sequence length="1100" mass="113633">MKKHFLSYISVLLLALLFGCEKDTGTSGSSPVCFYLSPEPSTRATDTEFEKGDAIGVFAAARDDESVPAQLRPSGNFADNKKYIFDGEKFVPDGESNSIFITSYPIDYYAYYPYATVDNPLEFTFHVAADQESLTESDLMYARNTDGSGKNNIPLTFIHKLSKVVVPYSRENVGGAAGTAVVNDAYTGCIMNLSTGEIRTLFDDGQQDIVMFKDGNAADVSFSAIFPEQTFSAADPFIIFDDSKEFKLSADRLFESEHVVELPFMGKILEYQFAVTPIEKNISSKGGTFNLAIASKKYYSVNGTLIPGTETPLDYDCSSSVDWITFDKPTLEVTVAENTDTDNSRTGIITFKQAESDKQVSCTVTQSAGEITYGAWTVTISANPTTIAAVGGTSTLTYSAVRNVLTNGTVTGTEKATPTISGSATGFTRSGATVTAANNTTTSSRSVTYTATHEGKSATCTVTQSAGSKQYASWSDWTVTVSANPTTIARTGGTSTITASATRTRTWTWNGVSGSGGTESEKGTPALSASGTGFSLSGTTLTASNNTTTSSRSCTVTATHGGKTATCTVTQSAGEITYGAWKVTITANPTTIAAAGGTSTLTYSAVRDVLTNGTVTNTEKATPTVSGSATGFTRSGATVTAANNTSASSRSVTYTATHGGKSATCTVTQSAGSKQYGSWSAWTVSVSANPTTIARTGGTSTITASATRTRTWTWNGVSGSGGTESEKGTPVLSASGTGFSLSGTTLTASNNTTTSSRSCTVTATHAGKSATCTVTQSAGEITYGAWKVTITANPTTIAAAGGTSTLTYSAVRDVLTNGVVTSTEKATPTVSGSATGFTRSGATVTAANNTSASSRSVTYTATHGGKSATCTVTQSAGSMTTEYGSWTTSSLTVSASPNPVAASGGNSALSCKANQTRPKYTKWNGVVTKTDTESQSVAVTATWSKVSGTGSLSGSTVSFDNNTTTSARSGVYRASSGGKTADVTVRQSAGSVSYTYTFTFSDGSTSTSWSSIAAGGDSKSYSIVSTRVVKWNGVQTGTENVSYSGSSNVSWASVSGSKITVGDNPNASARSGVVTFTQASSGKTIKVTLLQLKKNSVDIN</sequence>
<dbReference type="RefSeq" id="WP_272221333.1">
    <property type="nucleotide sequence ID" value="NZ_JAQNSB010000048.1"/>
</dbReference>
<dbReference type="InterPro" id="IPR042278">
    <property type="entry name" value="Mfa-like_1_N"/>
</dbReference>
<dbReference type="InterPro" id="IPR024361">
    <property type="entry name" value="BACON"/>
</dbReference>
<dbReference type="InterPro" id="IPR025049">
    <property type="entry name" value="Mfa-like_1"/>
</dbReference>
<evidence type="ECO:0000259" key="2">
    <source>
        <dbReference type="Pfam" id="PF13004"/>
    </source>
</evidence>
<feature type="domain" description="BACON" evidence="2">
    <location>
        <begin position="1043"/>
        <end position="1088"/>
    </location>
</feature>
<dbReference type="CDD" id="cd13120">
    <property type="entry name" value="BF2867_like_N"/>
    <property type="match status" value="1"/>
</dbReference>
<dbReference type="Pfam" id="PF13149">
    <property type="entry name" value="Mfa_like_1"/>
    <property type="match status" value="1"/>
</dbReference>
<dbReference type="Proteomes" id="UP001214113">
    <property type="component" value="Unassembled WGS sequence"/>
</dbReference>
<evidence type="ECO:0000313" key="4">
    <source>
        <dbReference type="Proteomes" id="UP001214113"/>
    </source>
</evidence>
<protein>
    <submittedName>
        <fullName evidence="3">Fimbrillin family protein</fullName>
    </submittedName>
</protein>
<feature type="region of interest" description="Disordered" evidence="1">
    <location>
        <begin position="510"/>
        <end position="531"/>
    </location>
</feature>
<reference evidence="3" key="1">
    <citation type="submission" date="2022-10" db="EMBL/GenBank/DDBJ databases">
        <title>Human gut microbiome strain richness.</title>
        <authorList>
            <person name="Chen-Liaw A."/>
        </authorList>
    </citation>
    <scope>NUCLEOTIDE SEQUENCE</scope>
    <source>
        <strain evidence="3">BSD2780061687st1_G10_BSD2780061687b_171204</strain>
    </source>
</reference>
<dbReference type="Pfam" id="PF13004">
    <property type="entry name" value="BACON"/>
    <property type="match status" value="2"/>
</dbReference>
<accession>A0AAW6GKF7</accession>
<comment type="caution">
    <text evidence="3">The sequence shown here is derived from an EMBL/GenBank/DDBJ whole genome shotgun (WGS) entry which is preliminary data.</text>
</comment>